<feature type="transmembrane region" description="Helical" evidence="11">
    <location>
        <begin position="49"/>
        <end position="71"/>
    </location>
</feature>
<comment type="catalytic activity">
    <reaction evidence="10">
        <text>a ubiquinone + NADH + 5 H(+)(in) = a ubiquinol + NAD(+) + 4 H(+)(out)</text>
        <dbReference type="Rhea" id="RHEA:29091"/>
        <dbReference type="Rhea" id="RHEA-COMP:9565"/>
        <dbReference type="Rhea" id="RHEA-COMP:9566"/>
        <dbReference type="ChEBI" id="CHEBI:15378"/>
        <dbReference type="ChEBI" id="CHEBI:16389"/>
        <dbReference type="ChEBI" id="CHEBI:17976"/>
        <dbReference type="ChEBI" id="CHEBI:57540"/>
        <dbReference type="ChEBI" id="CHEBI:57945"/>
        <dbReference type="EC" id="7.1.1.2"/>
    </reaction>
</comment>
<proteinExistence type="inferred from homology"/>
<evidence type="ECO:0000256" key="11">
    <source>
        <dbReference type="SAM" id="Phobius"/>
    </source>
</evidence>
<keyword evidence="6 11" id="KW-1133">Transmembrane helix</keyword>
<evidence type="ECO:0000256" key="3">
    <source>
        <dbReference type="ARBA" id="ARBA00016612"/>
    </source>
</evidence>
<evidence type="ECO:0000256" key="5">
    <source>
        <dbReference type="ARBA" id="ARBA00022967"/>
    </source>
</evidence>
<keyword evidence="5" id="KW-1278">Translocase</keyword>
<dbReference type="GO" id="GO:0016020">
    <property type="term" value="C:membrane"/>
    <property type="evidence" value="ECO:0007669"/>
    <property type="project" value="UniProtKB-SubCell"/>
</dbReference>
<evidence type="ECO:0000313" key="12">
    <source>
        <dbReference type="EMBL" id="AXS66275.1"/>
    </source>
</evidence>
<evidence type="ECO:0000256" key="2">
    <source>
        <dbReference type="ARBA" id="ARBA00010519"/>
    </source>
</evidence>
<keyword evidence="4 11" id="KW-0812">Transmembrane</keyword>
<keyword evidence="8 11" id="KW-0472">Membrane</keyword>
<evidence type="ECO:0000256" key="8">
    <source>
        <dbReference type="ARBA" id="ARBA00023136"/>
    </source>
</evidence>
<dbReference type="InterPro" id="IPR039428">
    <property type="entry name" value="NUOK/Mnh_C1-like"/>
</dbReference>
<dbReference type="Gene3D" id="1.10.287.3510">
    <property type="match status" value="1"/>
</dbReference>
<comment type="similarity">
    <text evidence="2">Belongs to the complex I subunit 4L family.</text>
</comment>
<sequence>MFYIIFFSGFLSFVLKRKHLLSMFLSLEMVVISLFYGLLFYFSMFSNDLFFLMIFLTVSVCEGALGLSLLVRLIMVYGNDYFNTFSVLW</sequence>
<dbReference type="AlphaFoldDB" id="A0A346RJM8"/>
<evidence type="ECO:0000256" key="9">
    <source>
        <dbReference type="ARBA" id="ARBA00031586"/>
    </source>
</evidence>
<dbReference type="EMBL" id="MG193488">
    <property type="protein sequence ID" value="AXS66275.1"/>
    <property type="molecule type" value="Genomic_DNA"/>
</dbReference>
<feature type="transmembrane region" description="Helical" evidence="11">
    <location>
        <begin position="20"/>
        <end position="43"/>
    </location>
</feature>
<keyword evidence="7" id="KW-0520">NAD</keyword>
<gene>
    <name evidence="12" type="primary">nad4l</name>
</gene>
<evidence type="ECO:0000256" key="1">
    <source>
        <dbReference type="ARBA" id="ARBA00004141"/>
    </source>
</evidence>
<evidence type="ECO:0000256" key="10">
    <source>
        <dbReference type="ARBA" id="ARBA00049551"/>
    </source>
</evidence>
<geneLocation type="mitochondrion" evidence="12"/>
<protein>
    <recommendedName>
        <fullName evidence="3">NADH-ubiquinone oxidoreductase chain 4L</fullName>
    </recommendedName>
    <alternativeName>
        <fullName evidence="9">NADH dehydrogenase subunit 4L</fullName>
    </alternativeName>
</protein>
<organism evidence="12">
    <name type="scientific">Bostrichoidea sp. 1 KM-2017</name>
    <dbReference type="NCBI Taxonomy" id="2219275"/>
    <lineage>
        <taxon>Eukaryota</taxon>
        <taxon>Metazoa</taxon>
        <taxon>Ecdysozoa</taxon>
        <taxon>Arthropoda</taxon>
        <taxon>Hexapoda</taxon>
        <taxon>Insecta</taxon>
        <taxon>Pterygota</taxon>
        <taxon>Neoptera</taxon>
        <taxon>Endopterygota</taxon>
        <taxon>Coleoptera</taxon>
        <taxon>Polyphaga</taxon>
        <taxon>Bostrichiformia</taxon>
    </lineage>
</organism>
<comment type="subcellular location">
    <subcellularLocation>
        <location evidence="1">Membrane</location>
        <topology evidence="1">Multi-pass membrane protein</topology>
    </subcellularLocation>
</comment>
<reference evidence="12" key="1">
    <citation type="journal article" date="2018" name="J. ISSAAS">
        <title>The contribution of mitochondrial metagenomics to large-scale data mining and phylogenetic analysis of Coleoptera.</title>
        <authorList>
            <person name="Miller K."/>
            <person name="Linard B."/>
            <person name="Motyka M."/>
            <person name="Bocek M."/>
            <person name="Vogler A.P."/>
        </authorList>
    </citation>
    <scope>NUCLEOTIDE SEQUENCE</scope>
</reference>
<evidence type="ECO:0000256" key="7">
    <source>
        <dbReference type="ARBA" id="ARBA00023027"/>
    </source>
</evidence>
<evidence type="ECO:0000256" key="6">
    <source>
        <dbReference type="ARBA" id="ARBA00022989"/>
    </source>
</evidence>
<name>A0A346RJM8_9COLE</name>
<evidence type="ECO:0000256" key="4">
    <source>
        <dbReference type="ARBA" id="ARBA00022692"/>
    </source>
</evidence>
<accession>A0A346RJM8</accession>
<dbReference type="GO" id="GO:0008137">
    <property type="term" value="F:NADH dehydrogenase (ubiquinone) activity"/>
    <property type="evidence" value="ECO:0007669"/>
    <property type="project" value="UniProtKB-EC"/>
</dbReference>
<keyword evidence="12" id="KW-0496">Mitochondrion</keyword>
<dbReference type="Pfam" id="PF00420">
    <property type="entry name" value="Oxidored_q2"/>
    <property type="match status" value="1"/>
</dbReference>